<keyword evidence="3" id="KW-0732">Signal</keyword>
<comment type="caution">
    <text evidence="4">The sequence shown here is derived from an EMBL/GenBank/DDBJ whole genome shotgun (WGS) entry which is preliminary data.</text>
</comment>
<evidence type="ECO:0000256" key="3">
    <source>
        <dbReference type="SAM" id="SignalP"/>
    </source>
</evidence>
<protein>
    <submittedName>
        <fullName evidence="4">Uncharacterized protein</fullName>
    </submittedName>
</protein>
<keyword evidence="2" id="KW-0812">Transmembrane</keyword>
<dbReference type="Proteomes" id="UP000077521">
    <property type="component" value="Unassembled WGS sequence"/>
</dbReference>
<evidence type="ECO:0000256" key="1">
    <source>
        <dbReference type="SAM" id="MobiDB-lite"/>
    </source>
</evidence>
<organism evidence="4 5">
    <name type="scientific">Tilletia indica</name>
    <dbReference type="NCBI Taxonomy" id="43049"/>
    <lineage>
        <taxon>Eukaryota</taxon>
        <taxon>Fungi</taxon>
        <taxon>Dikarya</taxon>
        <taxon>Basidiomycota</taxon>
        <taxon>Ustilaginomycotina</taxon>
        <taxon>Exobasidiomycetes</taxon>
        <taxon>Tilletiales</taxon>
        <taxon>Tilletiaceae</taxon>
        <taxon>Tilletia</taxon>
    </lineage>
</organism>
<dbReference type="EMBL" id="LWDF02000785">
    <property type="protein sequence ID" value="KAE8242652.1"/>
    <property type="molecule type" value="Genomic_DNA"/>
</dbReference>
<feature type="compositionally biased region" description="Acidic residues" evidence="1">
    <location>
        <begin position="105"/>
        <end position="126"/>
    </location>
</feature>
<feature type="region of interest" description="Disordered" evidence="1">
    <location>
        <begin position="98"/>
        <end position="143"/>
    </location>
</feature>
<keyword evidence="2" id="KW-0472">Membrane</keyword>
<proteinExistence type="predicted"/>
<keyword evidence="5" id="KW-1185">Reference proteome</keyword>
<reference evidence="4" key="2">
    <citation type="journal article" date="2019" name="IMA Fungus">
        <title>Genome sequencing and comparison of five Tilletia species to identify candidate genes for the detection of regulated species infecting wheat.</title>
        <authorList>
            <person name="Nguyen H.D.T."/>
            <person name="Sultana T."/>
            <person name="Kesanakurti P."/>
            <person name="Hambleton S."/>
        </authorList>
    </citation>
    <scope>NUCLEOTIDE SEQUENCE</scope>
    <source>
        <strain evidence="4">DAOMC 236416</strain>
    </source>
</reference>
<sequence>MRFIISTTAVLFSVLASSSLALPYPGEVVIGGNTIAGGPGRSGFISIAGPPPLPTAGGGLNGLPLIPKLFTTQVNNGVTTVSGPGVFRTFSATGAAPTSTADAADAAETDTADGSDATETDTDTDTDFAPQTTQTLASSPATGAAAPGVYGASGIALVAGAVAIGAALVAM</sequence>
<feature type="compositionally biased region" description="Low complexity" evidence="1">
    <location>
        <begin position="127"/>
        <end position="143"/>
    </location>
</feature>
<feature type="transmembrane region" description="Helical" evidence="2">
    <location>
        <begin position="148"/>
        <end position="170"/>
    </location>
</feature>
<feature type="chain" id="PRO_5044016810" evidence="3">
    <location>
        <begin position="22"/>
        <end position="171"/>
    </location>
</feature>
<feature type="signal peptide" evidence="3">
    <location>
        <begin position="1"/>
        <end position="21"/>
    </location>
</feature>
<evidence type="ECO:0000313" key="5">
    <source>
        <dbReference type="Proteomes" id="UP000077521"/>
    </source>
</evidence>
<keyword evidence="2" id="KW-1133">Transmembrane helix</keyword>
<evidence type="ECO:0000256" key="2">
    <source>
        <dbReference type="SAM" id="Phobius"/>
    </source>
</evidence>
<evidence type="ECO:0000313" key="4">
    <source>
        <dbReference type="EMBL" id="KAE8242652.1"/>
    </source>
</evidence>
<reference evidence="4" key="1">
    <citation type="submission" date="2016-04" db="EMBL/GenBank/DDBJ databases">
        <authorList>
            <person name="Nguyen H.D."/>
            <person name="Samba Siva P."/>
            <person name="Cullis J."/>
            <person name="Levesque C.A."/>
            <person name="Hambleton S."/>
        </authorList>
    </citation>
    <scope>NUCLEOTIDE SEQUENCE</scope>
    <source>
        <strain evidence="4">DAOMC 236416</strain>
    </source>
</reference>
<accession>A0A177TRU4</accession>
<name>A0A177TRU4_9BASI</name>
<gene>
    <name evidence="4" type="ORF">A4X13_0g7071</name>
</gene>
<dbReference type="AlphaFoldDB" id="A0A177TRU4"/>